<keyword evidence="10" id="KW-1185">Reference proteome</keyword>
<dbReference type="EMBL" id="OUNC01000034">
    <property type="protein sequence ID" value="SPP29046.1"/>
    <property type="molecule type" value="Genomic_DNA"/>
</dbReference>
<keyword evidence="3" id="KW-1003">Cell membrane</keyword>
<evidence type="ECO:0000256" key="2">
    <source>
        <dbReference type="ARBA" id="ARBA00005262"/>
    </source>
</evidence>
<evidence type="ECO:0000313" key="11">
    <source>
        <dbReference type="Proteomes" id="UP000270190"/>
    </source>
</evidence>
<protein>
    <submittedName>
        <fullName evidence="8 9">Chromate transporter</fullName>
    </submittedName>
</protein>
<dbReference type="OrthoDB" id="9027281at2"/>
<dbReference type="KEGG" id="bths:CNY62_04385"/>
<dbReference type="Proteomes" id="UP000270190">
    <property type="component" value="Unassembled WGS sequence"/>
</dbReference>
<dbReference type="GO" id="GO:0005886">
    <property type="term" value="C:plasma membrane"/>
    <property type="evidence" value="ECO:0007669"/>
    <property type="project" value="UniProtKB-SubCell"/>
</dbReference>
<dbReference type="STRING" id="2756.BFR44_07480"/>
<evidence type="ECO:0000256" key="1">
    <source>
        <dbReference type="ARBA" id="ARBA00004651"/>
    </source>
</evidence>
<feature type="transmembrane region" description="Helical" evidence="7">
    <location>
        <begin position="53"/>
        <end position="73"/>
    </location>
</feature>
<evidence type="ECO:0000256" key="3">
    <source>
        <dbReference type="ARBA" id="ARBA00022475"/>
    </source>
</evidence>
<comment type="similarity">
    <text evidence="2">Belongs to the chromate ion transporter (CHR) (TC 2.A.51) family.</text>
</comment>
<sequence length="186" mass="20323">MKQKDTEYKDLMMIMLRTGILGFGGGPSVMPLFQHEIVDKYKWMSSADFDNSLAIANVLPGPIATKVAAYLGYERKKTLGAIWAVFWHLLPSTIAMIALLSAATVLNDSPIVQGVIAAVTPVVVVMLLLMGYRFAKTAYNGLGMILTLIACAVAGILLYYIHPALVIILFTLYGSQHYRLIGGKKK</sequence>
<dbReference type="InterPro" id="IPR003370">
    <property type="entry name" value="Chromate_transpt"/>
</dbReference>
<evidence type="ECO:0000313" key="9">
    <source>
        <dbReference type="EMBL" id="SPP29046.1"/>
    </source>
</evidence>
<organism evidence="8 10">
    <name type="scientific">Brochothrix thermosphacta</name>
    <name type="common">Microbacterium thermosphactum</name>
    <dbReference type="NCBI Taxonomy" id="2756"/>
    <lineage>
        <taxon>Bacteria</taxon>
        <taxon>Bacillati</taxon>
        <taxon>Bacillota</taxon>
        <taxon>Bacilli</taxon>
        <taxon>Bacillales</taxon>
        <taxon>Listeriaceae</taxon>
        <taxon>Brochothrix</taxon>
    </lineage>
</organism>
<gene>
    <name evidence="9" type="primary">chrB</name>
    <name evidence="9" type="ORF">BTBSAS_40069</name>
    <name evidence="8" type="ORF">CNY62_04385</name>
</gene>
<evidence type="ECO:0000256" key="4">
    <source>
        <dbReference type="ARBA" id="ARBA00022692"/>
    </source>
</evidence>
<dbReference type="EMBL" id="CP023483">
    <property type="protein sequence ID" value="ATF25690.1"/>
    <property type="molecule type" value="Genomic_DNA"/>
</dbReference>
<reference evidence="9" key="3">
    <citation type="submission" date="2018-04" db="EMBL/GenBank/DDBJ databases">
        <authorList>
            <person name="Go L.Y."/>
            <person name="Mitchell J.A."/>
        </authorList>
    </citation>
    <scope>NUCLEOTIDE SEQUENCE</scope>
    <source>
        <strain evidence="9">BSAS1 3</strain>
    </source>
</reference>
<reference evidence="11" key="2">
    <citation type="submission" date="2018-04" db="EMBL/GenBank/DDBJ databases">
        <authorList>
            <person name="Illikoud N."/>
        </authorList>
    </citation>
    <scope>NUCLEOTIDE SEQUENCE [LARGE SCALE GENOMIC DNA]</scope>
</reference>
<feature type="transmembrane region" description="Helical" evidence="7">
    <location>
        <begin position="144"/>
        <end position="173"/>
    </location>
</feature>
<comment type="subcellular location">
    <subcellularLocation>
        <location evidence="1">Cell membrane</location>
        <topology evidence="1">Multi-pass membrane protein</topology>
    </subcellularLocation>
</comment>
<feature type="transmembrane region" description="Helical" evidence="7">
    <location>
        <begin position="111"/>
        <end position="132"/>
    </location>
</feature>
<evidence type="ECO:0000313" key="8">
    <source>
        <dbReference type="EMBL" id="ATF25690.1"/>
    </source>
</evidence>
<keyword evidence="6 7" id="KW-0472">Membrane</keyword>
<feature type="transmembrane region" description="Helical" evidence="7">
    <location>
        <begin position="12"/>
        <end position="33"/>
    </location>
</feature>
<dbReference type="RefSeq" id="WP_029091705.1">
    <property type="nucleotide sequence ID" value="NZ_CBCPHX010000007.1"/>
</dbReference>
<dbReference type="GO" id="GO:0015109">
    <property type="term" value="F:chromate transmembrane transporter activity"/>
    <property type="evidence" value="ECO:0007669"/>
    <property type="project" value="InterPro"/>
</dbReference>
<evidence type="ECO:0000256" key="7">
    <source>
        <dbReference type="SAM" id="Phobius"/>
    </source>
</evidence>
<feature type="transmembrane region" description="Helical" evidence="7">
    <location>
        <begin position="85"/>
        <end position="105"/>
    </location>
</feature>
<name>A0A1D2LU85_BROTH</name>
<dbReference type="Pfam" id="PF02417">
    <property type="entry name" value="Chromate_transp"/>
    <property type="match status" value="1"/>
</dbReference>
<keyword evidence="4 7" id="KW-0812">Transmembrane</keyword>
<proteinExistence type="inferred from homology"/>
<evidence type="ECO:0000256" key="6">
    <source>
        <dbReference type="ARBA" id="ARBA00023136"/>
    </source>
</evidence>
<keyword evidence="5 7" id="KW-1133">Transmembrane helix</keyword>
<evidence type="ECO:0000256" key="5">
    <source>
        <dbReference type="ARBA" id="ARBA00022989"/>
    </source>
</evidence>
<dbReference type="Proteomes" id="UP000243591">
    <property type="component" value="Chromosome"/>
</dbReference>
<reference evidence="8 10" key="1">
    <citation type="submission" date="2017-09" db="EMBL/GenBank/DDBJ databases">
        <title>Complete Genome Sequences of Two Strains of the Meat Spoilage Bacterium Brochothrix thermosphacta Isolated from Ground Chicken.</title>
        <authorList>
            <person name="Paoli G.C."/>
            <person name="Wijey C."/>
            <person name="Chen C.-Y."/>
            <person name="Nguyen L."/>
            <person name="Yan X."/>
            <person name="Irwin P.L."/>
        </authorList>
    </citation>
    <scope>NUCLEOTIDE SEQUENCE [LARGE SCALE GENOMIC DNA]</scope>
    <source>
        <strain evidence="8 10">BI</strain>
    </source>
</reference>
<dbReference type="PANTHER" id="PTHR43663">
    <property type="entry name" value="CHROMATE TRANSPORT PROTEIN-RELATED"/>
    <property type="match status" value="1"/>
</dbReference>
<evidence type="ECO:0000313" key="10">
    <source>
        <dbReference type="Proteomes" id="UP000243591"/>
    </source>
</evidence>
<dbReference type="AlphaFoldDB" id="A0A1D2LU85"/>
<dbReference type="InterPro" id="IPR052518">
    <property type="entry name" value="CHR_Transporter"/>
</dbReference>
<accession>A0A1D2LU85</accession>
<dbReference type="PANTHER" id="PTHR43663:SF1">
    <property type="entry name" value="CHROMATE TRANSPORTER"/>
    <property type="match status" value="1"/>
</dbReference>